<evidence type="ECO:0000313" key="1">
    <source>
        <dbReference type="EMBL" id="TKS03554.1"/>
    </source>
</evidence>
<dbReference type="EMBL" id="RCHU01000504">
    <property type="protein sequence ID" value="TKS03554.1"/>
    <property type="molecule type" value="Genomic_DNA"/>
</dbReference>
<dbReference type="AlphaFoldDB" id="A0A4U5Q0N0"/>
<sequence>MAVTVGLTTSRDVWLALERVFSHGSKTREIRLKLLAIGRPVDETDNFQWFLRGLGTDFSGFSSTQLALSSLPRFHDLFQKSLESNSFAPAAFTATRNFSGRGYQFRNHRSRGSPGHNPAGTAALCKNNYDRSDSSAHLAEAF</sequence>
<accession>A0A4U5Q0N0</accession>
<organism evidence="1">
    <name type="scientific">Populus alba</name>
    <name type="common">White poplar</name>
    <dbReference type="NCBI Taxonomy" id="43335"/>
    <lineage>
        <taxon>Eukaryota</taxon>
        <taxon>Viridiplantae</taxon>
        <taxon>Streptophyta</taxon>
        <taxon>Embryophyta</taxon>
        <taxon>Tracheophyta</taxon>
        <taxon>Spermatophyta</taxon>
        <taxon>Magnoliopsida</taxon>
        <taxon>eudicotyledons</taxon>
        <taxon>Gunneridae</taxon>
        <taxon>Pentapetalae</taxon>
        <taxon>rosids</taxon>
        <taxon>fabids</taxon>
        <taxon>Malpighiales</taxon>
        <taxon>Salicaceae</taxon>
        <taxon>Saliceae</taxon>
        <taxon>Populus</taxon>
    </lineage>
</organism>
<gene>
    <name evidence="1" type="ORF">D5086_0000155510</name>
</gene>
<comment type="caution">
    <text evidence="1">The sequence shown here is derived from an EMBL/GenBank/DDBJ whole genome shotgun (WGS) entry which is preliminary data.</text>
</comment>
<dbReference type="PANTHER" id="PTHR47481">
    <property type="match status" value="1"/>
</dbReference>
<proteinExistence type="predicted"/>
<reference evidence="1" key="1">
    <citation type="submission" date="2018-10" db="EMBL/GenBank/DDBJ databases">
        <title>Population genomic analysis revealed the cold adaptation of white poplar.</title>
        <authorList>
            <person name="Liu Y.-J."/>
        </authorList>
    </citation>
    <scope>NUCLEOTIDE SEQUENCE [LARGE SCALE GENOMIC DNA]</scope>
    <source>
        <strain evidence="1">PAL-ZL1</strain>
    </source>
</reference>
<protein>
    <submittedName>
        <fullName evidence="1">Uncharacterized protein</fullName>
    </submittedName>
</protein>
<dbReference type="PANTHER" id="PTHR47481:SF35">
    <property type="entry name" value="ZINC FINGER, CCHC-TYPE-RELATED"/>
    <property type="match status" value="1"/>
</dbReference>
<name>A0A4U5Q0N0_POPAL</name>